<dbReference type="EMBL" id="NHOQ01002515">
    <property type="protein sequence ID" value="PWA16127.1"/>
    <property type="molecule type" value="Genomic_DNA"/>
</dbReference>
<keyword evidence="3 10" id="KW-0812">Transmembrane</keyword>
<dbReference type="PANTHER" id="PTHR10258:SF5">
    <property type="entry name" value="CALCIUM-ACTIVATED POTASSIUM CHANNEL SUBUNIT BETA-2"/>
    <property type="match status" value="1"/>
</dbReference>
<dbReference type="InterPro" id="IPR037096">
    <property type="entry name" value="KCNMB2_ball/chain_dom_sf"/>
</dbReference>
<proteinExistence type="predicted"/>
<feature type="region of interest" description="Disordered" evidence="9">
    <location>
        <begin position="299"/>
        <end position="384"/>
    </location>
</feature>
<accession>A0A315UZM6</accession>
<dbReference type="Pfam" id="PF09303">
    <property type="entry name" value="KcnmB2_inactiv"/>
    <property type="match status" value="1"/>
</dbReference>
<dbReference type="PRINTS" id="PR01450">
    <property type="entry name" value="BKCHANNELB"/>
</dbReference>
<protein>
    <recommendedName>
        <fullName evidence="11">KCNMB2 ball/chain domain-containing protein</fullName>
    </recommendedName>
</protein>
<evidence type="ECO:0000256" key="7">
    <source>
        <dbReference type="ARBA" id="ARBA00023180"/>
    </source>
</evidence>
<dbReference type="InterPro" id="IPR015382">
    <property type="entry name" value="KCNMB2_ball_chain_dom"/>
</dbReference>
<feature type="region of interest" description="Disordered" evidence="9">
    <location>
        <begin position="1"/>
        <end position="21"/>
    </location>
</feature>
<evidence type="ECO:0000256" key="8">
    <source>
        <dbReference type="ARBA" id="ARBA00023303"/>
    </source>
</evidence>
<feature type="domain" description="KCNMB2 ball/chain" evidence="11">
    <location>
        <begin position="54"/>
        <end position="83"/>
    </location>
</feature>
<keyword evidence="13" id="KW-1185">Reference proteome</keyword>
<dbReference type="GO" id="GO:0008076">
    <property type="term" value="C:voltage-gated potassium channel complex"/>
    <property type="evidence" value="ECO:0007669"/>
    <property type="project" value="TreeGrafter"/>
</dbReference>
<keyword evidence="5" id="KW-0406">Ion transport</keyword>
<feature type="compositionally biased region" description="Polar residues" evidence="9">
    <location>
        <begin position="352"/>
        <end position="367"/>
    </location>
</feature>
<evidence type="ECO:0000256" key="6">
    <source>
        <dbReference type="ARBA" id="ARBA00023136"/>
    </source>
</evidence>
<feature type="transmembrane region" description="Helical" evidence="10">
    <location>
        <begin position="98"/>
        <end position="121"/>
    </location>
</feature>
<gene>
    <name evidence="12" type="ORF">CCH79_00016831</name>
</gene>
<evidence type="ECO:0000256" key="2">
    <source>
        <dbReference type="ARBA" id="ARBA00022448"/>
    </source>
</evidence>
<keyword evidence="7" id="KW-0325">Glycoprotein</keyword>
<keyword evidence="8" id="KW-0407">Ion channel</keyword>
<dbReference type="GO" id="GO:0005513">
    <property type="term" value="P:detection of calcium ion"/>
    <property type="evidence" value="ECO:0007669"/>
    <property type="project" value="TreeGrafter"/>
</dbReference>
<evidence type="ECO:0000259" key="11">
    <source>
        <dbReference type="Pfam" id="PF09303"/>
    </source>
</evidence>
<dbReference type="Proteomes" id="UP000250572">
    <property type="component" value="Unassembled WGS sequence"/>
</dbReference>
<dbReference type="GO" id="GO:0015269">
    <property type="term" value="F:calcium-activated potassium channel activity"/>
    <property type="evidence" value="ECO:0007669"/>
    <property type="project" value="InterPro"/>
</dbReference>
<evidence type="ECO:0000313" key="13">
    <source>
        <dbReference type="Proteomes" id="UP000250572"/>
    </source>
</evidence>
<keyword evidence="2" id="KW-0813">Transport</keyword>
<dbReference type="Gene3D" id="4.10.81.20">
    <property type="entry name" value="KCNMB2, ball/chain domain"/>
    <property type="match status" value="1"/>
</dbReference>
<dbReference type="GO" id="GO:0015459">
    <property type="term" value="F:potassium channel regulator activity"/>
    <property type="evidence" value="ECO:0007669"/>
    <property type="project" value="TreeGrafter"/>
</dbReference>
<comment type="subcellular location">
    <subcellularLocation>
        <location evidence="1">Membrane</location>
        <topology evidence="1">Multi-pass membrane protein</topology>
    </subcellularLocation>
</comment>
<evidence type="ECO:0000256" key="10">
    <source>
        <dbReference type="SAM" id="Phobius"/>
    </source>
</evidence>
<keyword evidence="6 10" id="KW-0472">Membrane</keyword>
<name>A0A315UZM6_GAMAF</name>
<evidence type="ECO:0000256" key="1">
    <source>
        <dbReference type="ARBA" id="ARBA00004141"/>
    </source>
</evidence>
<sequence>MYASKPNHVTQSASATPPASPAFQEEEHSMRLYRWITSSSSSGGLWFPDFSETMFLFVGTKVTERREERSSIYQRIRDHEVLDRRKTVTALRAGEDRAILLGLSMVFFSVMTYFVLGITILRSYSDSVWTDEDSCTIVNSTIVWDVNCSYSCGVECWKSSRYPCLQVFVSLNSSGRLVRLLHNEETHDSNPECFYIPKCHRDYAATHAMVQDISQRLRTQLTVQCYVDPTEKTDSAIMTQIYGRIAVFHSLFWPTCSLIGGTVIIAMVKLTQYLSIMCERLSHIKSFFEIHNQWVQMPPFDMNQPPPPCPPWNSHEGMWNEQRDPGNWSGGPPRDGGPWSGPGGSELGPPSWNSFDQQPPWGNQTDQPPWGQRDAPFPPRMQRPPHFRGPFAPHQQPPPFNQLPPPPHNFGRFPPRFVQEDFTPRHHYDRPPYTSHRFDYPQGGEYPGDMPGPPLHHHPNQRMPPPAIGADHPPWGTGQHPDFGPPQHGFNGHSPHMRHRQHPVQDDPSLVPNVPYFDLPAGLMAPLVKGQALGLALHLIQQIDQWSH</sequence>
<dbReference type="Pfam" id="PF03185">
    <property type="entry name" value="CaKB"/>
    <property type="match status" value="1"/>
</dbReference>
<evidence type="ECO:0000256" key="5">
    <source>
        <dbReference type="ARBA" id="ARBA00023065"/>
    </source>
</evidence>
<evidence type="ECO:0000313" key="12">
    <source>
        <dbReference type="EMBL" id="PWA16127.1"/>
    </source>
</evidence>
<dbReference type="AlphaFoldDB" id="A0A315UZM6"/>
<organism evidence="12 13">
    <name type="scientific">Gambusia affinis</name>
    <name type="common">Western mosquitofish</name>
    <name type="synonym">Heterandria affinis</name>
    <dbReference type="NCBI Taxonomy" id="33528"/>
    <lineage>
        <taxon>Eukaryota</taxon>
        <taxon>Metazoa</taxon>
        <taxon>Chordata</taxon>
        <taxon>Craniata</taxon>
        <taxon>Vertebrata</taxon>
        <taxon>Euteleostomi</taxon>
        <taxon>Actinopterygii</taxon>
        <taxon>Neopterygii</taxon>
        <taxon>Teleostei</taxon>
        <taxon>Neoteleostei</taxon>
        <taxon>Acanthomorphata</taxon>
        <taxon>Ovalentaria</taxon>
        <taxon>Atherinomorphae</taxon>
        <taxon>Cyprinodontiformes</taxon>
        <taxon>Poeciliidae</taxon>
        <taxon>Poeciliinae</taxon>
        <taxon>Gambusia</taxon>
    </lineage>
</organism>
<dbReference type="InterPro" id="IPR003930">
    <property type="entry name" value="K_chnl_Ca-activ_BK_bsu"/>
</dbReference>
<keyword evidence="4 10" id="KW-1133">Transmembrane helix</keyword>
<evidence type="ECO:0000256" key="4">
    <source>
        <dbReference type="ARBA" id="ARBA00022989"/>
    </source>
</evidence>
<evidence type="ECO:0000256" key="3">
    <source>
        <dbReference type="ARBA" id="ARBA00022692"/>
    </source>
</evidence>
<reference evidence="12 13" key="1">
    <citation type="journal article" date="2018" name="G3 (Bethesda)">
        <title>A High-Quality Reference Genome for the Invasive Mosquitofish Gambusia affinis Using a Chicago Library.</title>
        <authorList>
            <person name="Hoffberg S.L."/>
            <person name="Troendle N.J."/>
            <person name="Glenn T.C."/>
            <person name="Mahmud O."/>
            <person name="Louha S."/>
            <person name="Chalopin D."/>
            <person name="Bennetzen J.L."/>
            <person name="Mauricio R."/>
        </authorList>
    </citation>
    <scope>NUCLEOTIDE SEQUENCE [LARGE SCALE GENOMIC DNA]</scope>
    <source>
        <strain evidence="12">NE01/NJP1002.9</strain>
        <tissue evidence="12">Muscle</tissue>
    </source>
</reference>
<evidence type="ECO:0000256" key="9">
    <source>
        <dbReference type="SAM" id="MobiDB-lite"/>
    </source>
</evidence>
<comment type="caution">
    <text evidence="12">The sequence shown here is derived from an EMBL/GenBank/DDBJ whole genome shotgun (WGS) entry which is preliminary data.</text>
</comment>
<dbReference type="PANTHER" id="PTHR10258">
    <property type="entry name" value="CALCIUM-ACTIVATED POTASSIUM CHANNEL SUBUNIT BETA"/>
    <property type="match status" value="1"/>
</dbReference>
<dbReference type="STRING" id="33528.ENSGAFP00000006464"/>
<feature type="transmembrane region" description="Helical" evidence="10">
    <location>
        <begin position="251"/>
        <end position="270"/>
    </location>
</feature>